<dbReference type="Pfam" id="PF01753">
    <property type="entry name" value="zf-MYND"/>
    <property type="match status" value="1"/>
</dbReference>
<dbReference type="Gene3D" id="6.10.140.2220">
    <property type="match status" value="1"/>
</dbReference>
<dbReference type="OrthoDB" id="2519255at2759"/>
<evidence type="ECO:0000313" key="7">
    <source>
        <dbReference type="Proteomes" id="UP000594262"/>
    </source>
</evidence>
<dbReference type="AlphaFoldDB" id="A0A7M5VEN5"/>
<dbReference type="EnsemblMetazoa" id="CLYHEMT008891.1">
    <property type="protein sequence ID" value="CLYHEMP008891.1"/>
    <property type="gene ID" value="CLYHEMG008891"/>
</dbReference>
<feature type="domain" description="MYND-type" evidence="5">
    <location>
        <begin position="17"/>
        <end position="53"/>
    </location>
</feature>
<keyword evidence="2 4" id="KW-0863">Zinc-finger</keyword>
<keyword evidence="7" id="KW-1185">Reference proteome</keyword>
<evidence type="ECO:0000259" key="5">
    <source>
        <dbReference type="PROSITE" id="PS50865"/>
    </source>
</evidence>
<dbReference type="SUPFAM" id="SSF144232">
    <property type="entry name" value="HIT/MYND zinc finger-like"/>
    <property type="match status" value="1"/>
</dbReference>
<sequence length="254" mass="28781">MESEEDIDFNQNVLDLCGNCHEKCEMKCGNCNVTSYCSRLCQKLDWKYHQRFMGCTSTKKTSNEGAASSSEQSNQHPILLNERNKIKYGELLNAQVALTHAFLGADLVYQADDDHIEMLMEQRHKTFQNAGLPITIPHIFEGILDIKIFRTYEGDVYFHNTCYGLGSDISGGHLPSQNPIKISEGDATKMLTPRDLLNKITAGVVFDPDDHDEFAHYASNNLRPLFVCSNHKELNELQVLQFKHGVLILFTFGF</sequence>
<dbReference type="InterPro" id="IPR002893">
    <property type="entry name" value="Znf_MYND"/>
</dbReference>
<dbReference type="PROSITE" id="PS50865">
    <property type="entry name" value="ZF_MYND_2"/>
    <property type="match status" value="1"/>
</dbReference>
<dbReference type="GO" id="GO:0008270">
    <property type="term" value="F:zinc ion binding"/>
    <property type="evidence" value="ECO:0007669"/>
    <property type="project" value="UniProtKB-KW"/>
</dbReference>
<keyword evidence="3" id="KW-0862">Zinc</keyword>
<dbReference type="GeneID" id="136821198"/>
<evidence type="ECO:0000256" key="3">
    <source>
        <dbReference type="ARBA" id="ARBA00022833"/>
    </source>
</evidence>
<keyword evidence="1" id="KW-0479">Metal-binding</keyword>
<evidence type="ECO:0000256" key="1">
    <source>
        <dbReference type="ARBA" id="ARBA00022723"/>
    </source>
</evidence>
<proteinExistence type="predicted"/>
<evidence type="ECO:0000256" key="2">
    <source>
        <dbReference type="ARBA" id="ARBA00022771"/>
    </source>
</evidence>
<evidence type="ECO:0000256" key="4">
    <source>
        <dbReference type="PROSITE-ProRule" id="PRU00134"/>
    </source>
</evidence>
<protein>
    <recommendedName>
        <fullName evidence="5">MYND-type domain-containing protein</fullName>
    </recommendedName>
</protein>
<dbReference type="Proteomes" id="UP000594262">
    <property type="component" value="Unplaced"/>
</dbReference>
<organism evidence="6 7">
    <name type="scientific">Clytia hemisphaerica</name>
    <dbReference type="NCBI Taxonomy" id="252671"/>
    <lineage>
        <taxon>Eukaryota</taxon>
        <taxon>Metazoa</taxon>
        <taxon>Cnidaria</taxon>
        <taxon>Hydrozoa</taxon>
        <taxon>Hydroidolina</taxon>
        <taxon>Leptothecata</taxon>
        <taxon>Obeliida</taxon>
        <taxon>Clytiidae</taxon>
        <taxon>Clytia</taxon>
    </lineage>
</organism>
<reference evidence="6" key="1">
    <citation type="submission" date="2021-01" db="UniProtKB">
        <authorList>
            <consortium name="EnsemblMetazoa"/>
        </authorList>
    </citation>
    <scope>IDENTIFICATION</scope>
</reference>
<dbReference type="RefSeq" id="XP_066933534.1">
    <property type="nucleotide sequence ID" value="XM_067077433.1"/>
</dbReference>
<accession>A0A7M5VEN5</accession>
<evidence type="ECO:0000313" key="6">
    <source>
        <dbReference type="EnsemblMetazoa" id="CLYHEMP008891.1"/>
    </source>
</evidence>
<name>A0A7M5VEN5_9CNID</name>